<dbReference type="InterPro" id="IPR010699">
    <property type="entry name" value="DUF1275"/>
</dbReference>
<comment type="caution">
    <text evidence="2">The sequence shown here is derived from an EMBL/GenBank/DDBJ whole genome shotgun (WGS) entry which is preliminary data.</text>
</comment>
<dbReference type="PANTHER" id="PTHR37314:SF4">
    <property type="entry name" value="UPF0700 TRANSMEMBRANE PROTEIN YOAK"/>
    <property type="match status" value="1"/>
</dbReference>
<feature type="transmembrane region" description="Helical" evidence="1">
    <location>
        <begin position="82"/>
        <end position="109"/>
    </location>
</feature>
<keyword evidence="1" id="KW-1133">Transmembrane helix</keyword>
<dbReference type="PANTHER" id="PTHR37314">
    <property type="entry name" value="SLR0142 PROTEIN"/>
    <property type="match status" value="1"/>
</dbReference>
<dbReference type="AlphaFoldDB" id="A0A3L7ACN1"/>
<evidence type="ECO:0000256" key="1">
    <source>
        <dbReference type="SAM" id="Phobius"/>
    </source>
</evidence>
<evidence type="ECO:0000313" key="3">
    <source>
        <dbReference type="Proteomes" id="UP000272503"/>
    </source>
</evidence>
<dbReference type="OrthoDB" id="4272751at2"/>
<name>A0A3L7ACN1_9MICO</name>
<keyword evidence="3" id="KW-1185">Reference proteome</keyword>
<protein>
    <submittedName>
        <fullName evidence="2">DUF1275 domain-containing protein</fullName>
    </submittedName>
</protein>
<reference evidence="2 3" key="1">
    <citation type="submission" date="2018-10" db="EMBL/GenBank/DDBJ databases">
        <authorList>
            <person name="Li J."/>
        </authorList>
    </citation>
    <scope>NUCLEOTIDE SEQUENCE [LARGE SCALE GENOMIC DNA]</scope>
    <source>
        <strain evidence="2 3">IF 016277</strain>
    </source>
</reference>
<evidence type="ECO:0000313" key="2">
    <source>
        <dbReference type="EMBL" id="RLP77570.1"/>
    </source>
</evidence>
<feature type="transmembrane region" description="Helical" evidence="1">
    <location>
        <begin position="160"/>
        <end position="180"/>
    </location>
</feature>
<feature type="transmembrane region" description="Helical" evidence="1">
    <location>
        <begin position="43"/>
        <end position="62"/>
    </location>
</feature>
<accession>A0A3L7ACN1</accession>
<organism evidence="2 3">
    <name type="scientific">Mycetocola tolaasinivorans</name>
    <dbReference type="NCBI Taxonomy" id="76635"/>
    <lineage>
        <taxon>Bacteria</taxon>
        <taxon>Bacillati</taxon>
        <taxon>Actinomycetota</taxon>
        <taxon>Actinomycetes</taxon>
        <taxon>Micrococcales</taxon>
        <taxon>Microbacteriaceae</taxon>
        <taxon>Mycetocola</taxon>
    </lineage>
</organism>
<dbReference type="Proteomes" id="UP000272503">
    <property type="component" value="Unassembled WGS sequence"/>
</dbReference>
<feature type="transmembrane region" description="Helical" evidence="1">
    <location>
        <begin position="129"/>
        <end position="148"/>
    </location>
</feature>
<sequence length="212" mass="21452">MLALTFSTGVIDAVGYVGLDRVFTGNMTGNVVLLGMALVGADHLPILGPVIALVCFMAGAAASGRLARGSEPGWTRRNTAQLGIVAGILVACAVLVLVAPVVEITALALTVTGLLGAAMGLQAGAARHLAVADVTTVVVTSTLVGLAYDSVLGRHATHPWLRRALAVILIGMGAAAGAWLHRFGLAPGIILSALITLVVAFLGHLGARRIEA</sequence>
<proteinExistence type="predicted"/>
<keyword evidence="1" id="KW-0472">Membrane</keyword>
<dbReference type="Pfam" id="PF06912">
    <property type="entry name" value="DUF1275"/>
    <property type="match status" value="1"/>
</dbReference>
<keyword evidence="1" id="KW-0812">Transmembrane</keyword>
<gene>
    <name evidence="2" type="ORF">D9V32_02790</name>
</gene>
<dbReference type="EMBL" id="RCUX01000002">
    <property type="protein sequence ID" value="RLP77570.1"/>
    <property type="molecule type" value="Genomic_DNA"/>
</dbReference>
<feature type="transmembrane region" description="Helical" evidence="1">
    <location>
        <begin position="186"/>
        <end position="207"/>
    </location>
</feature>